<gene>
    <name evidence="10" type="ordered locus">BURPS1710b_A0220</name>
</gene>
<dbReference type="KEGG" id="bpm:BURPS1710b_A0220"/>
<dbReference type="EnsemblBacteria" id="ABA53454">
    <property type="protein sequence ID" value="ABA53454"/>
    <property type="gene ID" value="BURPS1710b_A0220"/>
</dbReference>
<reference evidence="10 11" key="1">
    <citation type="submission" date="2005-09" db="EMBL/GenBank/DDBJ databases">
        <authorList>
            <person name="Woods D.E."/>
            <person name="Nierman W.C."/>
        </authorList>
    </citation>
    <scope>NUCLEOTIDE SEQUENCE [LARGE SCALE GENOMIC DNA]</scope>
    <source>
        <strain evidence="10 11">1710b</strain>
    </source>
</reference>
<feature type="transmembrane region" description="Helical" evidence="8">
    <location>
        <begin position="429"/>
        <end position="451"/>
    </location>
</feature>
<dbReference type="GO" id="GO:1902600">
    <property type="term" value="P:proton transmembrane transport"/>
    <property type="evidence" value="ECO:0007669"/>
    <property type="project" value="InterPro"/>
</dbReference>
<accession>Q3JM24</accession>
<name>Q3JM24_BURP1</name>
<dbReference type="Proteomes" id="UP000002700">
    <property type="component" value="Chromosome II"/>
</dbReference>
<dbReference type="PROSITE" id="PS51201">
    <property type="entry name" value="RCK_N"/>
    <property type="match status" value="1"/>
</dbReference>
<feature type="domain" description="RCK N-terminal" evidence="9">
    <location>
        <begin position="548"/>
        <end position="667"/>
    </location>
</feature>
<dbReference type="GO" id="GO:0016020">
    <property type="term" value="C:membrane"/>
    <property type="evidence" value="ECO:0007669"/>
    <property type="project" value="UniProtKB-SubCell"/>
</dbReference>
<evidence type="ECO:0000256" key="3">
    <source>
        <dbReference type="ARBA" id="ARBA00022448"/>
    </source>
</evidence>
<keyword evidence="3" id="KW-0813">Transport</keyword>
<feature type="region of interest" description="Disordered" evidence="7">
    <location>
        <begin position="1"/>
        <end position="82"/>
    </location>
</feature>
<proteinExistence type="inferred from homology"/>
<feature type="transmembrane region" description="Helical" evidence="8">
    <location>
        <begin position="458"/>
        <end position="479"/>
    </location>
</feature>
<evidence type="ECO:0000256" key="5">
    <source>
        <dbReference type="ARBA" id="ARBA00022989"/>
    </source>
</evidence>
<evidence type="ECO:0000256" key="4">
    <source>
        <dbReference type="ARBA" id="ARBA00022692"/>
    </source>
</evidence>
<dbReference type="InterPro" id="IPR003148">
    <property type="entry name" value="RCK_N"/>
</dbReference>
<dbReference type="Pfam" id="PF02254">
    <property type="entry name" value="TrkA_N"/>
    <property type="match status" value="1"/>
</dbReference>
<dbReference type="Gene3D" id="3.40.50.720">
    <property type="entry name" value="NAD(P)-binding Rossmann-like Domain"/>
    <property type="match status" value="1"/>
</dbReference>
<dbReference type="Gene3D" id="1.20.1530.20">
    <property type="match status" value="1"/>
</dbReference>
<evidence type="ECO:0000313" key="10">
    <source>
        <dbReference type="EMBL" id="ABA53454.1"/>
    </source>
</evidence>
<dbReference type="GO" id="GO:0015297">
    <property type="term" value="F:antiporter activity"/>
    <property type="evidence" value="ECO:0007669"/>
    <property type="project" value="InterPro"/>
</dbReference>
<feature type="transmembrane region" description="Helical" evidence="8">
    <location>
        <begin position="117"/>
        <end position="138"/>
    </location>
</feature>
<keyword evidence="5 8" id="KW-1133">Transmembrane helix</keyword>
<comment type="subcellular location">
    <subcellularLocation>
        <location evidence="1">Membrane</location>
        <topology evidence="1">Multi-pass membrane protein</topology>
    </subcellularLocation>
</comment>
<evidence type="ECO:0000256" key="6">
    <source>
        <dbReference type="ARBA" id="ARBA00023136"/>
    </source>
</evidence>
<evidence type="ECO:0000256" key="1">
    <source>
        <dbReference type="ARBA" id="ARBA00004141"/>
    </source>
</evidence>
<dbReference type="AlphaFoldDB" id="Q3JM24"/>
<feature type="transmembrane region" description="Helical" evidence="8">
    <location>
        <begin position="307"/>
        <end position="330"/>
    </location>
</feature>
<dbReference type="InterPro" id="IPR036291">
    <property type="entry name" value="NAD(P)-bd_dom_sf"/>
</dbReference>
<feature type="transmembrane region" description="Helical" evidence="8">
    <location>
        <begin position="201"/>
        <end position="224"/>
    </location>
</feature>
<organism evidence="10 11">
    <name type="scientific">Burkholderia pseudomallei (strain 1710b)</name>
    <dbReference type="NCBI Taxonomy" id="320372"/>
    <lineage>
        <taxon>Bacteria</taxon>
        <taxon>Pseudomonadati</taxon>
        <taxon>Pseudomonadota</taxon>
        <taxon>Betaproteobacteria</taxon>
        <taxon>Burkholderiales</taxon>
        <taxon>Burkholderiaceae</taxon>
        <taxon>Burkholderia</taxon>
        <taxon>pseudomallei group</taxon>
    </lineage>
</organism>
<feature type="transmembrane region" description="Helical" evidence="8">
    <location>
        <begin position="491"/>
        <end position="518"/>
    </location>
</feature>
<comment type="similarity">
    <text evidence="2">Belongs to the monovalent cation:proton antiporter 2 (CPA2) transporter (TC 2.A.37) family.</text>
</comment>
<feature type="compositionally biased region" description="Basic residues" evidence="7">
    <location>
        <begin position="8"/>
        <end position="27"/>
    </location>
</feature>
<sequence>MRPCRTDRSRRRRAPRGRRAAPVRVARHAPTPCSPPPCRRRSDPRASHPGDASGPASGHRAAARRLVQSARRPRAHAVSRNRRRQILAGSRICRRDPLFFNSYETVTFNGARMPHDVSLIALLAAGFGLAMIFGYLASLLKMPPLVGYLLAGIVMGPGTPGFVGDLALAQQLAEIGVMLLMFGVGLHFSLGDLLSVRKIALPGAIVQIAAATALGAGLALWWGWSVGGALVFGLSLSVASTVVLLRALEGRGLIESVNGRIAVGWLVVEDLVMVLVLVLLPPLAALLGGGGAPAHGDAAVHAGEAGGSLWAALGVTLLKVAAFVALMLVVGKRVFPRILWLVARTGSRELFTLCMIAAAVGVAFGAAKLFDVSFALGAFFAGMMMRESEFSRRAADETLPLRDAFSVLFFISVGMLFDPRVLIDEPLHVLEVAAIVVLGKTLAAVALVLAFRYPLNTALTVGVSLAQIGEFSFILASLGRGLGLLSAEGQSLILAVALLSIALNTLLFAAVDPVLAWIRKRSAFARRLESRDDPLAALPMSTPQAHLTGQVVIVGYGRVGTRIAHALDARGIAYVVVEQNRETVEKLRADGVAAVSGDAVEPIVLVQAHIARAGMLVVTLPDVFDVRQIVDISRTLNPAIEIALCTNSDEEAALLANEGMGEVFVSETELAHGMTEHVLARMGAGEAHARRSAAH</sequence>
<feature type="transmembrane region" description="Helical" evidence="8">
    <location>
        <begin position="230"/>
        <end position="249"/>
    </location>
</feature>
<dbReference type="HOGENOM" id="CLU_005126_9_1_4"/>
<evidence type="ECO:0000313" key="11">
    <source>
        <dbReference type="Proteomes" id="UP000002700"/>
    </source>
</evidence>
<keyword evidence="4 8" id="KW-0812">Transmembrane</keyword>
<dbReference type="SUPFAM" id="SSF51735">
    <property type="entry name" value="NAD(P)-binding Rossmann-fold domains"/>
    <property type="match status" value="1"/>
</dbReference>
<dbReference type="InterPro" id="IPR006153">
    <property type="entry name" value="Cation/H_exchanger_TM"/>
</dbReference>
<dbReference type="PANTHER" id="PTHR42751:SF1">
    <property type="entry name" value="CATION_PROTON ANTIPORTER YBAL-RELATED"/>
    <property type="match status" value="1"/>
</dbReference>
<dbReference type="GO" id="GO:0006813">
    <property type="term" value="P:potassium ion transport"/>
    <property type="evidence" value="ECO:0007669"/>
    <property type="project" value="InterPro"/>
</dbReference>
<keyword evidence="6 8" id="KW-0472">Membrane</keyword>
<evidence type="ECO:0000259" key="9">
    <source>
        <dbReference type="PROSITE" id="PS51201"/>
    </source>
</evidence>
<feature type="transmembrane region" description="Helical" evidence="8">
    <location>
        <begin position="350"/>
        <end position="366"/>
    </location>
</feature>
<feature type="compositionally biased region" description="Basic residues" evidence="7">
    <location>
        <begin position="71"/>
        <end position="82"/>
    </location>
</feature>
<dbReference type="Pfam" id="PF00999">
    <property type="entry name" value="Na_H_Exchanger"/>
    <property type="match status" value="1"/>
</dbReference>
<dbReference type="EMBL" id="CP000125">
    <property type="protein sequence ID" value="ABA53454.1"/>
    <property type="molecule type" value="Genomic_DNA"/>
</dbReference>
<dbReference type="InterPro" id="IPR038770">
    <property type="entry name" value="Na+/solute_symporter_sf"/>
</dbReference>
<protein>
    <submittedName>
        <fullName evidence="10">Potassium-efflux system protein</fullName>
    </submittedName>
</protein>
<feature type="transmembrane region" description="Helical" evidence="8">
    <location>
        <begin position="175"/>
        <end position="194"/>
    </location>
</feature>
<dbReference type="PANTHER" id="PTHR42751">
    <property type="entry name" value="SODIUM/HYDROGEN EXCHANGER FAMILY/TRKA DOMAIN PROTEIN"/>
    <property type="match status" value="1"/>
</dbReference>
<evidence type="ECO:0000256" key="8">
    <source>
        <dbReference type="SAM" id="Phobius"/>
    </source>
</evidence>
<evidence type="ECO:0000256" key="2">
    <source>
        <dbReference type="ARBA" id="ARBA00005551"/>
    </source>
</evidence>
<evidence type="ECO:0000256" key="7">
    <source>
        <dbReference type="SAM" id="MobiDB-lite"/>
    </source>
</evidence>
<feature type="transmembrane region" description="Helical" evidence="8">
    <location>
        <begin position="261"/>
        <end position="287"/>
    </location>
</feature>